<gene>
    <name evidence="1" type="ORF">P29B0810_197</name>
</gene>
<organism evidence="1 2">
    <name type="scientific">Synechococcus phage S-WAM2</name>
    <dbReference type="NCBI Taxonomy" id="1815522"/>
    <lineage>
        <taxon>Viruses</taxon>
        <taxon>Duplodnaviria</taxon>
        <taxon>Heunggongvirae</taxon>
        <taxon>Uroviricota</taxon>
        <taxon>Caudoviricetes</taxon>
        <taxon>Pantevenvirales</taxon>
        <taxon>Kyanoviridae</taxon>
        <taxon>Cymopoleiavirus</taxon>
        <taxon>Cymopoleiavirus swam2</taxon>
    </lineage>
</organism>
<dbReference type="Proteomes" id="UP000202081">
    <property type="component" value="Segment"/>
</dbReference>
<evidence type="ECO:0000313" key="1">
    <source>
        <dbReference type="EMBL" id="AOV61892.1"/>
    </source>
</evidence>
<reference evidence="1 2" key="1">
    <citation type="journal article" date="2016" name="Virology">
        <title>The genomic content and context of auxiliary metabolic genes in marine cyanomyoviruses.</title>
        <authorList>
            <person name="Crummett L.T."/>
            <person name="Puxty R.J."/>
            <person name="Weihe C."/>
            <person name="Marston M.F."/>
            <person name="Martiny J.B."/>
        </authorList>
    </citation>
    <scope>NUCLEOTIDE SEQUENCE [LARGE SCALE GENOMIC DNA]</scope>
    <source>
        <strain evidence="1">0810PA29</strain>
    </source>
</reference>
<dbReference type="EMBL" id="KU686211">
    <property type="protein sequence ID" value="AOV61892.1"/>
    <property type="molecule type" value="Genomic_DNA"/>
</dbReference>
<keyword evidence="2" id="KW-1185">Reference proteome</keyword>
<sequence length="116" mass="13017">MYNTYYLKFTSQEEWDTKAAEAGYRYEDPETGAVYYSVSPGAIDVVGTIYNDDAVFDEEGEMTSAPTAKDGWHVNVRVKSKIAFAENEDDPDVDISLPEVLNTYIVEPQTPSRVFA</sequence>
<accession>A0A1D8KT92</accession>
<dbReference type="GeneID" id="30309271"/>
<protein>
    <submittedName>
        <fullName evidence="1">Uncharacterized protein</fullName>
    </submittedName>
</protein>
<name>A0A1D8KT92_9CAUD</name>
<proteinExistence type="predicted"/>
<evidence type="ECO:0000313" key="2">
    <source>
        <dbReference type="Proteomes" id="UP000202081"/>
    </source>
</evidence>
<dbReference type="RefSeq" id="YP_009324360.1">
    <property type="nucleotide sequence ID" value="NC_031935.1"/>
</dbReference>
<dbReference type="KEGG" id="vg:30309271"/>